<evidence type="ECO:0000256" key="7">
    <source>
        <dbReference type="SAM" id="MobiDB-lite"/>
    </source>
</evidence>
<feature type="domain" description="Yip1" evidence="8">
    <location>
        <begin position="100"/>
        <end position="260"/>
    </location>
</feature>
<evidence type="ECO:0000256" key="5">
    <source>
        <dbReference type="ARBA" id="ARBA00023136"/>
    </source>
</evidence>
<evidence type="ECO:0000256" key="4">
    <source>
        <dbReference type="ARBA" id="ARBA00022989"/>
    </source>
</evidence>
<evidence type="ECO:0000256" key="2">
    <source>
        <dbReference type="ARBA" id="ARBA00010596"/>
    </source>
</evidence>
<reference evidence="10 11" key="2">
    <citation type="journal article" date="2007" name="Genome Biol.">
        <title>Assembly of the Candida albicans genome into sixteen supercontigs aligned on the eight chromosomes.</title>
        <authorList>
            <person name="van het Hoog M."/>
            <person name="Rast T.J."/>
            <person name="Martchenko M."/>
            <person name="Grindle S."/>
            <person name="Dignard D."/>
            <person name="Hogues H."/>
            <person name="Cuomo C."/>
            <person name="Berriman M."/>
            <person name="Scherer S."/>
            <person name="Magee B.B."/>
            <person name="Whiteway M."/>
            <person name="Chibana H."/>
            <person name="Nantel A."/>
            <person name="Magee P.T."/>
        </authorList>
    </citation>
    <scope>GENOME REANNOTATION</scope>
    <source>
        <strain evidence="11">SC5314 / ATCC MYA-2876</strain>
    </source>
</reference>
<evidence type="ECO:0000313" key="11">
    <source>
        <dbReference type="Proteomes" id="UP000000559"/>
    </source>
</evidence>
<keyword evidence="5 6" id="KW-0472">Membrane</keyword>
<dbReference type="OrthoDB" id="10256463at2759"/>
<keyword evidence="11" id="KW-1185">Reference proteome</keyword>
<accession>A0A1D8PFI0</accession>
<dbReference type="GO" id="GO:0016192">
    <property type="term" value="P:vesicle-mediated transport"/>
    <property type="evidence" value="ECO:0007669"/>
    <property type="project" value="InterPro"/>
</dbReference>
<dbReference type="InParanoid" id="A0A1D8PFI0"/>
<reference evidence="10 11" key="3">
    <citation type="journal article" date="2013" name="Genome Biol.">
        <title>Assembly of a phased diploid Candida albicans genome facilitates allele-specific measurements and provides a simple model for repeat and indel structure.</title>
        <authorList>
            <person name="Muzzey D."/>
            <person name="Schwartz K."/>
            <person name="Weissman J.S."/>
            <person name="Sherlock G."/>
        </authorList>
    </citation>
    <scope>NUCLEOTIDE SEQUENCE [LARGE SCALE GENOMIC DNA]</scope>
    <source>
        <strain evidence="11">SC5314 / ATCC MYA-2876</strain>
    </source>
</reference>
<feature type="compositionally biased region" description="Low complexity" evidence="7">
    <location>
        <begin position="36"/>
        <end position="55"/>
    </location>
</feature>
<dbReference type="GeneID" id="3636155"/>
<name>A0A1D8PFI0_CANAL</name>
<dbReference type="VEuPathDB" id="FungiDB:C1_12920C_A"/>
<dbReference type="FunCoup" id="A0A1D8PFI0">
    <property type="interactions" value="334"/>
</dbReference>
<dbReference type="EMBL" id="CP017623">
    <property type="protein sequence ID" value="AOW26906.1"/>
    <property type="molecule type" value="Genomic_DNA"/>
</dbReference>
<dbReference type="KEGG" id="cal:CAALFM_C112920CA"/>
<comment type="similarity">
    <text evidence="2 6">Belongs to the YIP1 family.</text>
</comment>
<dbReference type="InterPro" id="IPR039765">
    <property type="entry name" value="Yip5/YIPF1/YIPF2"/>
</dbReference>
<evidence type="ECO:0000259" key="8">
    <source>
        <dbReference type="Pfam" id="PF04893"/>
    </source>
</evidence>
<dbReference type="InterPro" id="IPR006977">
    <property type="entry name" value="Yip1_dom"/>
</dbReference>
<dbReference type="STRING" id="237561.A0A1D8PFI0"/>
<dbReference type="GO" id="GO:0005794">
    <property type="term" value="C:Golgi apparatus"/>
    <property type="evidence" value="ECO:0000318"/>
    <property type="project" value="GO_Central"/>
</dbReference>
<feature type="transmembrane region" description="Helical" evidence="6">
    <location>
        <begin position="106"/>
        <end position="127"/>
    </location>
</feature>
<dbReference type="PANTHER" id="PTHR12822">
    <property type="entry name" value="PROTEIN YIPF"/>
    <property type="match status" value="1"/>
</dbReference>
<evidence type="ECO:0000256" key="3">
    <source>
        <dbReference type="ARBA" id="ARBA00022692"/>
    </source>
</evidence>
<evidence type="ECO:0000256" key="1">
    <source>
        <dbReference type="ARBA" id="ARBA00004141"/>
    </source>
</evidence>
<feature type="transmembrane region" description="Helical" evidence="6">
    <location>
        <begin position="215"/>
        <end position="233"/>
    </location>
</feature>
<dbReference type="OMA" id="VFRRCVA"/>
<comment type="subcellular location">
    <subcellularLocation>
        <location evidence="6">Golgi apparatus membrane</location>
        <topology evidence="6">Multi-pass membrane protein</topology>
    </subcellularLocation>
    <subcellularLocation>
        <location evidence="1">Membrane</location>
        <topology evidence="1">Multi-pass membrane protein</topology>
    </subcellularLocation>
</comment>
<evidence type="ECO:0000256" key="6">
    <source>
        <dbReference type="RuleBase" id="RU361264"/>
    </source>
</evidence>
<dbReference type="GO" id="GO:0031267">
    <property type="term" value="F:small GTPase binding"/>
    <property type="evidence" value="ECO:0007669"/>
    <property type="project" value="InterPro"/>
</dbReference>
<dbReference type="PANTHER" id="PTHR12822:SF2">
    <property type="entry name" value="PROTEIN YIPF"/>
    <property type="match status" value="1"/>
</dbReference>
<dbReference type="CGD" id="CAL0000183125">
    <property type="gene designation" value="orf19.12388"/>
</dbReference>
<dbReference type="Pfam" id="PF04893">
    <property type="entry name" value="Yip1"/>
    <property type="match status" value="1"/>
</dbReference>
<dbReference type="AlphaFoldDB" id="A0A1D8PFI0"/>
<keyword evidence="3 6" id="KW-0812">Transmembrane</keyword>
<feature type="region of interest" description="Disordered" evidence="7">
    <location>
        <begin position="1"/>
        <end position="55"/>
    </location>
</feature>
<reference evidence="10 11" key="1">
    <citation type="journal article" date="2004" name="Proc. Natl. Acad. Sci. U.S.A.">
        <title>The diploid genome sequence of Candida albicans.</title>
        <authorList>
            <person name="Jones T."/>
            <person name="Federspiel N.A."/>
            <person name="Chibana H."/>
            <person name="Dungan J."/>
            <person name="Kalman S."/>
            <person name="Magee B.B."/>
            <person name="Newport G."/>
            <person name="Thorstenson Y.R."/>
            <person name="Agabian N."/>
            <person name="Magee P.T."/>
            <person name="Davis R.W."/>
            <person name="Scherer S."/>
        </authorList>
    </citation>
    <scope>NUCLEOTIDE SEQUENCE [LARGE SCALE GENOMIC DNA]</scope>
    <source>
        <strain evidence="11">SC5314 / ATCC MYA-2876</strain>
    </source>
</reference>
<feature type="transmembrane region" description="Helical" evidence="6">
    <location>
        <begin position="253"/>
        <end position="276"/>
    </location>
</feature>
<feature type="transmembrane region" description="Helical" evidence="6">
    <location>
        <begin position="190"/>
        <end position="209"/>
    </location>
</feature>
<sequence length="278" mass="31788">MSQPYTKLKDSQGDLLGDDYIQPDETPIDSTNTFESSTNQQQQQPLQPQSSSNAQQSTKSHIFQINFYRSFFDLDSDVFYVKLQKALNPFSQANEGDDQRQYPHELYGFVWITGTLIFLMFVSSTGSNLLNQWLRGDDTSKPYSYDFSLLIKSISLFYGYNFIVPFLLWAITTYYNKFPHPIDLVKTVSIYGYTNVLWVPITIINLLIVFINSDILKWVFVGVFGAITGFSNLNKISPIVKKNCLILNESGKLYYIILGLLAVVHLSFTVVVKISFFS</sequence>
<keyword evidence="4 6" id="KW-1133">Transmembrane helix</keyword>
<gene>
    <name evidence="10" type="ordered locus">CAALFM_C112920CA</name>
    <name evidence="9" type="ordered locus">orf19.12388</name>
</gene>
<organism evidence="10 11">
    <name type="scientific">Candida albicans (strain SC5314 / ATCC MYA-2876)</name>
    <name type="common">Yeast</name>
    <dbReference type="NCBI Taxonomy" id="237561"/>
    <lineage>
        <taxon>Eukaryota</taxon>
        <taxon>Fungi</taxon>
        <taxon>Dikarya</taxon>
        <taxon>Ascomycota</taxon>
        <taxon>Saccharomycotina</taxon>
        <taxon>Pichiomycetes</taxon>
        <taxon>Debaryomycetaceae</taxon>
        <taxon>Candida/Lodderomyces clade</taxon>
        <taxon>Candida</taxon>
    </lineage>
</organism>
<evidence type="ECO:0000313" key="10">
    <source>
        <dbReference type="EMBL" id="AOW26906.1"/>
    </source>
</evidence>
<feature type="transmembrane region" description="Helical" evidence="6">
    <location>
        <begin position="147"/>
        <end position="169"/>
    </location>
</feature>
<dbReference type="RefSeq" id="XP_019330717.1">
    <property type="nucleotide sequence ID" value="XM_019475172.1"/>
</dbReference>
<proteinExistence type="inferred from homology"/>
<dbReference type="GO" id="GO:0000139">
    <property type="term" value="C:Golgi membrane"/>
    <property type="evidence" value="ECO:0007669"/>
    <property type="project" value="UniProtKB-SubCell"/>
</dbReference>
<evidence type="ECO:0000313" key="9">
    <source>
        <dbReference type="CGD" id="CAL0000183125"/>
    </source>
</evidence>
<protein>
    <recommendedName>
        <fullName evidence="6">Protein YIP</fullName>
    </recommendedName>
</protein>
<dbReference type="Proteomes" id="UP000000559">
    <property type="component" value="Chromosome 1"/>
</dbReference>
<dbReference type="eggNOG" id="KOG3114">
    <property type="taxonomic scope" value="Eukaryota"/>
</dbReference>